<dbReference type="GO" id="GO:0005940">
    <property type="term" value="C:septin ring"/>
    <property type="evidence" value="ECO:0000318"/>
    <property type="project" value="GO_Central"/>
</dbReference>
<protein>
    <submittedName>
        <fullName evidence="2">Uncharacterized protein</fullName>
    </submittedName>
</protein>
<dbReference type="EMBL" id="GL732608">
    <property type="protein sequence ID" value="EFX71692.1"/>
    <property type="molecule type" value="Genomic_DNA"/>
</dbReference>
<dbReference type="GO" id="GO:0031105">
    <property type="term" value="C:septin complex"/>
    <property type="evidence" value="ECO:0000318"/>
    <property type="project" value="GO_Central"/>
</dbReference>
<dbReference type="GO" id="GO:0060090">
    <property type="term" value="F:molecular adaptor activity"/>
    <property type="evidence" value="ECO:0000318"/>
    <property type="project" value="GO_Central"/>
</dbReference>
<keyword evidence="3" id="KW-1185">Reference proteome</keyword>
<dbReference type="InterPro" id="IPR027417">
    <property type="entry name" value="P-loop_NTPase"/>
</dbReference>
<dbReference type="KEGG" id="dpx:DAPPUDRAFT_255481"/>
<gene>
    <name evidence="2" type="ORF">DAPPUDRAFT_255481</name>
</gene>
<organism evidence="2 3">
    <name type="scientific">Daphnia pulex</name>
    <name type="common">Water flea</name>
    <dbReference type="NCBI Taxonomy" id="6669"/>
    <lineage>
        <taxon>Eukaryota</taxon>
        <taxon>Metazoa</taxon>
        <taxon>Ecdysozoa</taxon>
        <taxon>Arthropoda</taxon>
        <taxon>Crustacea</taxon>
        <taxon>Branchiopoda</taxon>
        <taxon>Diplostraca</taxon>
        <taxon>Cladocera</taxon>
        <taxon>Anomopoda</taxon>
        <taxon>Daphniidae</taxon>
        <taxon>Daphnia</taxon>
    </lineage>
</organism>
<accession>E9H999</accession>
<dbReference type="InParanoid" id="E9H999"/>
<dbReference type="AlphaFoldDB" id="E9H999"/>
<dbReference type="HOGENOM" id="CLU_353837_0_0_1"/>
<dbReference type="PANTHER" id="PTHR32046:SF11">
    <property type="entry name" value="IMMUNE-ASSOCIATED NUCLEOTIDE-BINDING PROTEIN 10-LIKE"/>
    <property type="match status" value="1"/>
</dbReference>
<sequence>METPAHGQKGKTFDSSIISTSGEHPAMAKPPNEEEKTWLKLPGMKSGPLIYDKETGHVYTFPDFKCADSQLFATKIHSSRCGYFNERVEPASHCTAIWKKGDGHYKGHGPPGRIEMELMAFWWQVVLYMLAKHKNKSGQDVVDIVYQEWPFTMKKIFVPIELATIMRSTLARYKKLADAGPQSSEGMKRAIFLKSHYQIALDTFISELKKTKDWWGPFEEGGTPRLCCNIQVVSTREPEAEDPLARNSSPMSDGTLDREITSDRDLTAEVDQFEQSVDPESLTGVKLMLEAVRLEAERRGKEADQLRRALAYLNYSIVTDGSELTQERIDEIIKIGEMAEREGIEPGYLISSSTESTDESPEKVPVASAFRMNLLADSNNDTLQFPLYTSRPVIIAGRPSNNNGTPVVVTATGELIQSRIDRGEISQTVKQVRFAEELAKTSEKIGSENEMDVYAVPLTKSTAEPSSTFERFVFGQADGQVERRTVLVLGADGSGQTRFINGIINFVFDVEPSDKFRFQLIDEQADAGRPDCIHVYDIHHARGFRVPYSLTIIDTPSYGTRNAENLELFRDEKTVKLFLEFFRDEAAIKELDMICYVIMEAGVFNSALSIFSNDVKENINCWQPSDYLGDTSKWQQIPRRFVSVLSKMTPKSMALTQQVLEVMERLKESMGSLQPIFRIRSAKIKEMENAKLTVATCEAQIKANEEKWADGQKTEDIEIKWTCLLSGAQDLLACLQLDLDMNKNEMLEHFVTALRCVQQLKKNSRRNPFITQKLCDFLYEIEQQLKLCPTDDQS</sequence>
<dbReference type="GO" id="GO:0008104">
    <property type="term" value="P:intracellular protein localization"/>
    <property type="evidence" value="ECO:0000318"/>
    <property type="project" value="GO_Central"/>
</dbReference>
<evidence type="ECO:0000313" key="2">
    <source>
        <dbReference type="EMBL" id="EFX71692.1"/>
    </source>
</evidence>
<dbReference type="FunFam" id="3.40.50.300:FF:004993">
    <property type="entry name" value="Uncharacterized protein"/>
    <property type="match status" value="1"/>
</dbReference>
<dbReference type="GO" id="GO:0032153">
    <property type="term" value="C:cell division site"/>
    <property type="evidence" value="ECO:0000318"/>
    <property type="project" value="GO_Central"/>
</dbReference>
<dbReference type="GO" id="GO:0061640">
    <property type="term" value="P:cytoskeleton-dependent cytokinesis"/>
    <property type="evidence" value="ECO:0000318"/>
    <property type="project" value="GO_Central"/>
</dbReference>
<dbReference type="PANTHER" id="PTHR32046">
    <property type="entry name" value="G DOMAIN-CONTAINING PROTEIN"/>
    <property type="match status" value="1"/>
</dbReference>
<feature type="region of interest" description="Disordered" evidence="1">
    <location>
        <begin position="1"/>
        <end position="32"/>
    </location>
</feature>
<reference evidence="2 3" key="1">
    <citation type="journal article" date="2011" name="Science">
        <title>The ecoresponsive genome of Daphnia pulex.</title>
        <authorList>
            <person name="Colbourne J.K."/>
            <person name="Pfrender M.E."/>
            <person name="Gilbert D."/>
            <person name="Thomas W.K."/>
            <person name="Tucker A."/>
            <person name="Oakley T.H."/>
            <person name="Tokishita S."/>
            <person name="Aerts A."/>
            <person name="Arnold G.J."/>
            <person name="Basu M.K."/>
            <person name="Bauer D.J."/>
            <person name="Caceres C.E."/>
            <person name="Carmel L."/>
            <person name="Casola C."/>
            <person name="Choi J.H."/>
            <person name="Detter J.C."/>
            <person name="Dong Q."/>
            <person name="Dusheyko S."/>
            <person name="Eads B.D."/>
            <person name="Frohlich T."/>
            <person name="Geiler-Samerotte K.A."/>
            <person name="Gerlach D."/>
            <person name="Hatcher P."/>
            <person name="Jogdeo S."/>
            <person name="Krijgsveld J."/>
            <person name="Kriventseva E.V."/>
            <person name="Kultz D."/>
            <person name="Laforsch C."/>
            <person name="Lindquist E."/>
            <person name="Lopez J."/>
            <person name="Manak J.R."/>
            <person name="Muller J."/>
            <person name="Pangilinan J."/>
            <person name="Patwardhan R.P."/>
            <person name="Pitluck S."/>
            <person name="Pritham E.J."/>
            <person name="Rechtsteiner A."/>
            <person name="Rho M."/>
            <person name="Rogozin I.B."/>
            <person name="Sakarya O."/>
            <person name="Salamov A."/>
            <person name="Schaack S."/>
            <person name="Shapiro H."/>
            <person name="Shiga Y."/>
            <person name="Skalitzky C."/>
            <person name="Smith Z."/>
            <person name="Souvorov A."/>
            <person name="Sung W."/>
            <person name="Tang Z."/>
            <person name="Tsuchiya D."/>
            <person name="Tu H."/>
            <person name="Vos H."/>
            <person name="Wang M."/>
            <person name="Wolf Y.I."/>
            <person name="Yamagata H."/>
            <person name="Yamada T."/>
            <person name="Ye Y."/>
            <person name="Shaw J.R."/>
            <person name="Andrews J."/>
            <person name="Crease T.J."/>
            <person name="Tang H."/>
            <person name="Lucas S.M."/>
            <person name="Robertson H.M."/>
            <person name="Bork P."/>
            <person name="Koonin E.V."/>
            <person name="Zdobnov E.M."/>
            <person name="Grigoriev I.V."/>
            <person name="Lynch M."/>
            <person name="Boore J.L."/>
        </authorList>
    </citation>
    <scope>NUCLEOTIDE SEQUENCE [LARGE SCALE GENOMIC DNA]</scope>
</reference>
<dbReference type="Gene3D" id="3.40.50.300">
    <property type="entry name" value="P-loop containing nucleotide triphosphate hydrolases"/>
    <property type="match status" value="1"/>
</dbReference>
<evidence type="ECO:0000313" key="3">
    <source>
        <dbReference type="Proteomes" id="UP000000305"/>
    </source>
</evidence>
<feature type="region of interest" description="Disordered" evidence="1">
    <location>
        <begin position="238"/>
        <end position="257"/>
    </location>
</feature>
<dbReference type="GO" id="GO:0003924">
    <property type="term" value="F:GTPase activity"/>
    <property type="evidence" value="ECO:0000318"/>
    <property type="project" value="GO_Central"/>
</dbReference>
<dbReference type="GO" id="GO:0015630">
    <property type="term" value="C:microtubule cytoskeleton"/>
    <property type="evidence" value="ECO:0000318"/>
    <property type="project" value="GO_Central"/>
</dbReference>
<name>E9H999_DAPPU</name>
<proteinExistence type="predicted"/>
<dbReference type="OrthoDB" id="6341021at2759"/>
<dbReference type="eggNOG" id="ENOG502QTS0">
    <property type="taxonomic scope" value="Eukaryota"/>
</dbReference>
<feature type="compositionally biased region" description="Polar residues" evidence="1">
    <location>
        <begin position="13"/>
        <end position="22"/>
    </location>
</feature>
<dbReference type="Proteomes" id="UP000000305">
    <property type="component" value="Unassembled WGS sequence"/>
</dbReference>
<evidence type="ECO:0000256" key="1">
    <source>
        <dbReference type="SAM" id="MobiDB-lite"/>
    </source>
</evidence>